<organism evidence="3 4">
    <name type="scientific">Pleuronectes platessa</name>
    <name type="common">European plaice</name>
    <dbReference type="NCBI Taxonomy" id="8262"/>
    <lineage>
        <taxon>Eukaryota</taxon>
        <taxon>Metazoa</taxon>
        <taxon>Chordata</taxon>
        <taxon>Craniata</taxon>
        <taxon>Vertebrata</taxon>
        <taxon>Euteleostomi</taxon>
        <taxon>Actinopterygii</taxon>
        <taxon>Neopterygii</taxon>
        <taxon>Teleostei</taxon>
        <taxon>Neoteleostei</taxon>
        <taxon>Acanthomorphata</taxon>
        <taxon>Carangaria</taxon>
        <taxon>Pleuronectiformes</taxon>
        <taxon>Pleuronectoidei</taxon>
        <taxon>Pleuronectidae</taxon>
        <taxon>Pleuronectes</taxon>
    </lineage>
</organism>
<evidence type="ECO:0000313" key="4">
    <source>
        <dbReference type="Proteomes" id="UP001153269"/>
    </source>
</evidence>
<sequence length="193" mass="20890">MANRGNGFGILLVFLLDLLGSAASNMEPIYWNSLNERCDCAWPPRCGARHGALNEGLLSAVGGFTQQGAGHGRVIFTEKLTAGAFEALQRMDCHVVNLQTSRCMGCFEVRPSTCSRPSTSSSHRSLRLREQSPRSLNSSPLRTFLSPPPPPFCSLLPLHSHPSHPSRHLPSASISASVRLPAPAPPLRRGEQT</sequence>
<evidence type="ECO:0000313" key="3">
    <source>
        <dbReference type="EMBL" id="CAB1428660.1"/>
    </source>
</evidence>
<accession>A0A9N7UC34</accession>
<dbReference type="EMBL" id="CADEAL010001078">
    <property type="protein sequence ID" value="CAB1428660.1"/>
    <property type="molecule type" value="Genomic_DNA"/>
</dbReference>
<protein>
    <submittedName>
        <fullName evidence="3">Uncharacterized protein</fullName>
    </submittedName>
</protein>
<feature type="chain" id="PRO_5040410164" evidence="2">
    <location>
        <begin position="24"/>
        <end position="193"/>
    </location>
</feature>
<dbReference type="Proteomes" id="UP001153269">
    <property type="component" value="Unassembled WGS sequence"/>
</dbReference>
<evidence type="ECO:0000256" key="2">
    <source>
        <dbReference type="SAM" id="SignalP"/>
    </source>
</evidence>
<feature type="compositionally biased region" description="Low complexity" evidence="1">
    <location>
        <begin position="112"/>
        <end position="123"/>
    </location>
</feature>
<keyword evidence="4" id="KW-1185">Reference proteome</keyword>
<dbReference type="AlphaFoldDB" id="A0A9N7UC34"/>
<keyword evidence="2" id="KW-0732">Signal</keyword>
<reference evidence="3" key="1">
    <citation type="submission" date="2020-03" db="EMBL/GenBank/DDBJ databases">
        <authorList>
            <person name="Weist P."/>
        </authorList>
    </citation>
    <scope>NUCLEOTIDE SEQUENCE</scope>
</reference>
<name>A0A9N7UC34_PLEPL</name>
<feature type="region of interest" description="Disordered" evidence="1">
    <location>
        <begin position="112"/>
        <end position="143"/>
    </location>
</feature>
<proteinExistence type="predicted"/>
<gene>
    <name evidence="3" type="ORF">PLEPLA_LOCUS16634</name>
</gene>
<evidence type="ECO:0000256" key="1">
    <source>
        <dbReference type="SAM" id="MobiDB-lite"/>
    </source>
</evidence>
<feature type="signal peptide" evidence="2">
    <location>
        <begin position="1"/>
        <end position="23"/>
    </location>
</feature>
<feature type="region of interest" description="Disordered" evidence="1">
    <location>
        <begin position="156"/>
        <end position="193"/>
    </location>
</feature>
<comment type="caution">
    <text evidence="3">The sequence shown here is derived from an EMBL/GenBank/DDBJ whole genome shotgun (WGS) entry which is preliminary data.</text>
</comment>